<comment type="caution">
    <text evidence="3">The sequence shown here is derived from an EMBL/GenBank/DDBJ whole genome shotgun (WGS) entry which is preliminary data.</text>
</comment>
<comment type="similarity">
    <text evidence="1">Belongs to the DprA/Smf family.</text>
</comment>
<feature type="domain" description="Smf/DprA SLOG" evidence="2">
    <location>
        <begin position="88"/>
        <end position="296"/>
    </location>
</feature>
<sequence length="299" mass="34452">MEKEQLINSRLTEEEKIIILSLVAIENITTLKIHKALKKVNKISELANLTLRQFKNYFGKSCEDSYEKFQYNLSFNFKKYFEFYKVDYIFFDSEYYPVDLYRLYDFPLVIFYRGNKDLLLFKRKLSIVGTRNNTKYSEGALDIIVPHLVENNFVIVSGIASGVDGLAHIKTIRNKGYTIGVIAHGHNTIYPEENKYLYKIMEEKHLIISEYFPTTKIRKYRFLERNRLVAALGCGLLITEAGVKSGTSRTIEYALDIGNNVLCLPGRFGDKMSIALNEHIKSGAIMINKLCDINEAVGF</sequence>
<organism evidence="3 4">
    <name type="scientific">Gemelliphila palaticanis</name>
    <dbReference type="NCBI Taxonomy" id="81950"/>
    <lineage>
        <taxon>Bacteria</taxon>
        <taxon>Bacillati</taxon>
        <taxon>Bacillota</taxon>
        <taxon>Bacilli</taxon>
        <taxon>Bacillales</taxon>
        <taxon>Gemellaceae</taxon>
        <taxon>Gemelliphila</taxon>
    </lineage>
</organism>
<evidence type="ECO:0000313" key="3">
    <source>
        <dbReference type="EMBL" id="NYS47887.1"/>
    </source>
</evidence>
<dbReference type="InterPro" id="IPR057666">
    <property type="entry name" value="DrpA_SLOG"/>
</dbReference>
<dbReference type="Pfam" id="PF02481">
    <property type="entry name" value="DNA_processg_A"/>
    <property type="match status" value="1"/>
</dbReference>
<dbReference type="PANTHER" id="PTHR43022">
    <property type="entry name" value="PROTEIN SMF"/>
    <property type="match status" value="1"/>
</dbReference>
<dbReference type="Gene3D" id="3.40.50.450">
    <property type="match status" value="1"/>
</dbReference>
<gene>
    <name evidence="3" type="ORF">HZY85_06760</name>
</gene>
<reference evidence="3 4" key="1">
    <citation type="submission" date="2020-07" db="EMBL/GenBank/DDBJ databases">
        <title>MOT database genomes.</title>
        <authorList>
            <person name="Joseph S."/>
            <person name="Aduse-Opoku J."/>
            <person name="Hashim A."/>
            <person name="Wade W."/>
            <person name="Curtis M."/>
        </authorList>
    </citation>
    <scope>NUCLEOTIDE SEQUENCE [LARGE SCALE GENOMIC DNA]</scope>
    <source>
        <strain evidence="3 4">CIP 106318</strain>
    </source>
</reference>
<evidence type="ECO:0000259" key="2">
    <source>
        <dbReference type="Pfam" id="PF02481"/>
    </source>
</evidence>
<evidence type="ECO:0000313" key="4">
    <source>
        <dbReference type="Proteomes" id="UP000531840"/>
    </source>
</evidence>
<keyword evidence="4" id="KW-1185">Reference proteome</keyword>
<protein>
    <submittedName>
        <fullName evidence="3">DNA-protecting protein DprA</fullName>
    </submittedName>
</protein>
<dbReference type="RefSeq" id="WP_179941670.1">
    <property type="nucleotide sequence ID" value="NZ_JACBYF010000016.1"/>
</dbReference>
<proteinExistence type="inferred from homology"/>
<dbReference type="SUPFAM" id="SSF102405">
    <property type="entry name" value="MCP/YpsA-like"/>
    <property type="match status" value="1"/>
</dbReference>
<dbReference type="EMBL" id="JACBYF010000016">
    <property type="protein sequence ID" value="NYS47887.1"/>
    <property type="molecule type" value="Genomic_DNA"/>
</dbReference>
<dbReference type="InterPro" id="IPR003488">
    <property type="entry name" value="DprA"/>
</dbReference>
<name>A0ABX2T0H9_9BACL</name>
<accession>A0ABX2T0H9</accession>
<dbReference type="PANTHER" id="PTHR43022:SF1">
    <property type="entry name" value="PROTEIN SMF"/>
    <property type="match status" value="1"/>
</dbReference>
<dbReference type="Proteomes" id="UP000531840">
    <property type="component" value="Unassembled WGS sequence"/>
</dbReference>
<evidence type="ECO:0000256" key="1">
    <source>
        <dbReference type="ARBA" id="ARBA00006525"/>
    </source>
</evidence>